<dbReference type="Proteomes" id="UP000526125">
    <property type="component" value="Unassembled WGS sequence"/>
</dbReference>
<keyword evidence="2" id="KW-0442">Lipid degradation</keyword>
<proteinExistence type="predicted"/>
<accession>A0A7Y6EUW1</accession>
<dbReference type="PANTHER" id="PTHR10272:SF0">
    <property type="entry name" value="PLATELET-ACTIVATING FACTOR ACETYLHYDROLASE"/>
    <property type="match status" value="1"/>
</dbReference>
<dbReference type="GO" id="GO:0003847">
    <property type="term" value="F:1-alkyl-2-acetylglycerophosphocholine esterase activity"/>
    <property type="evidence" value="ECO:0007669"/>
    <property type="project" value="TreeGrafter"/>
</dbReference>
<comment type="caution">
    <text evidence="4">The sequence shown here is derived from an EMBL/GenBank/DDBJ whole genome shotgun (WGS) entry which is preliminary data.</text>
</comment>
<reference evidence="4 5" key="1">
    <citation type="submission" date="2020-05" db="EMBL/GenBank/DDBJ databases">
        <title>Genome Sequencing of Type Strains.</title>
        <authorList>
            <person name="Lemaire J.F."/>
            <person name="Inderbitzin P."/>
            <person name="Gregorio O.A."/>
            <person name="Collins S.B."/>
            <person name="Wespe N."/>
            <person name="Knight-Connoni V."/>
        </authorList>
    </citation>
    <scope>NUCLEOTIDE SEQUENCE [LARGE SCALE GENOMIC DNA]</scope>
    <source>
        <strain evidence="4 5">LMG 21957</strain>
    </source>
</reference>
<dbReference type="Gene3D" id="3.40.50.1820">
    <property type="entry name" value="alpha/beta hydrolase"/>
    <property type="match status" value="1"/>
</dbReference>
<dbReference type="EMBL" id="JABMCB010000166">
    <property type="protein sequence ID" value="NUU75188.1"/>
    <property type="molecule type" value="Genomic_DNA"/>
</dbReference>
<dbReference type="SUPFAM" id="SSF53474">
    <property type="entry name" value="alpha/beta-Hydrolases"/>
    <property type="match status" value="1"/>
</dbReference>
<dbReference type="PANTHER" id="PTHR10272">
    <property type="entry name" value="PLATELET-ACTIVATING FACTOR ACETYLHYDROLASE"/>
    <property type="match status" value="1"/>
</dbReference>
<dbReference type="AlphaFoldDB" id="A0A7Y6EUW1"/>
<evidence type="ECO:0000313" key="5">
    <source>
        <dbReference type="Proteomes" id="UP000526125"/>
    </source>
</evidence>
<sequence length="284" mass="31808">MSEKEDQYPVLFYSHGAGAYPQQGTLYCQDLASSGYIVVSIGCAESGMYKLKDGRIARMSERFIDDLNKYGQEYATLITPHMPQIVAEKLEKEKAIEISHTLTSAPAAVNFSKYVVLQSEDVRHIADHLYKMNSGDMESIFKGRLHLKIGMGMFRHSFGGTTATIVTRDDDRFVGGVNLDGNMLGAVDSDLKKPFMQLSTALAYNTNAFLLETNSQETYFVIIDNVTHGDFSDALFAFTNEASRGTRDAMEQRNIITSYTKAFFDKYMLKKETEIEALVLTVLK</sequence>
<keyword evidence="1" id="KW-0378">Hydrolase</keyword>
<dbReference type="InterPro" id="IPR029058">
    <property type="entry name" value="AB_hydrolase_fold"/>
</dbReference>
<evidence type="ECO:0000313" key="4">
    <source>
        <dbReference type="EMBL" id="NUU75188.1"/>
    </source>
</evidence>
<evidence type="ECO:0000256" key="1">
    <source>
        <dbReference type="ARBA" id="ARBA00022801"/>
    </source>
</evidence>
<name>A0A7Y6EUW1_9BACL</name>
<evidence type="ECO:0000256" key="2">
    <source>
        <dbReference type="ARBA" id="ARBA00022963"/>
    </source>
</evidence>
<protein>
    <submittedName>
        <fullName evidence="4">Choline esterase</fullName>
    </submittedName>
</protein>
<gene>
    <name evidence="4" type="ORF">HP552_08040</name>
</gene>
<dbReference type="GO" id="GO:0016042">
    <property type="term" value="P:lipid catabolic process"/>
    <property type="evidence" value="ECO:0007669"/>
    <property type="project" value="UniProtKB-KW"/>
</dbReference>
<keyword evidence="3" id="KW-0443">Lipid metabolism</keyword>
<evidence type="ECO:0000256" key="3">
    <source>
        <dbReference type="ARBA" id="ARBA00023098"/>
    </source>
</evidence>
<organism evidence="4 5">
    <name type="scientific">Paenibacillus xylanilyticus</name>
    <dbReference type="NCBI Taxonomy" id="248903"/>
    <lineage>
        <taxon>Bacteria</taxon>
        <taxon>Bacillati</taxon>
        <taxon>Bacillota</taxon>
        <taxon>Bacilli</taxon>
        <taxon>Bacillales</taxon>
        <taxon>Paenibacillaceae</taxon>
        <taxon>Paenibacillus</taxon>
    </lineage>
</organism>
<keyword evidence="5" id="KW-1185">Reference proteome</keyword>
<dbReference type="SMR" id="A0A7Y6EUW1"/>
<dbReference type="Pfam" id="PF03403">
    <property type="entry name" value="PAF-AH_p_II"/>
    <property type="match status" value="1"/>
</dbReference>